<reference evidence="2 4" key="1">
    <citation type="submission" date="2013-02" db="EMBL/GenBank/DDBJ databases">
        <title>The Genome Sequence of Enterococcus haemoperoxidus BAA-382.</title>
        <authorList>
            <consortium name="The Broad Institute Genome Sequencing Platform"/>
            <consortium name="The Broad Institute Genome Sequencing Center for Infectious Disease"/>
            <person name="Earl A.M."/>
            <person name="Gilmore M.S."/>
            <person name="Lebreton F."/>
            <person name="Walker B."/>
            <person name="Young S.K."/>
            <person name="Zeng Q."/>
            <person name="Gargeya S."/>
            <person name="Fitzgerald M."/>
            <person name="Haas B."/>
            <person name="Abouelleil A."/>
            <person name="Alvarado L."/>
            <person name="Arachchi H.M."/>
            <person name="Berlin A.M."/>
            <person name="Chapman S.B."/>
            <person name="Dewar J."/>
            <person name="Goldberg J."/>
            <person name="Griggs A."/>
            <person name="Gujja S."/>
            <person name="Hansen M."/>
            <person name="Howarth C."/>
            <person name="Imamovic A."/>
            <person name="Larimer J."/>
            <person name="McCowan C."/>
            <person name="Murphy C."/>
            <person name="Neiman D."/>
            <person name="Pearson M."/>
            <person name="Priest M."/>
            <person name="Roberts A."/>
            <person name="Saif S."/>
            <person name="Shea T."/>
            <person name="Sisk P."/>
            <person name="Sykes S."/>
            <person name="Wortman J."/>
            <person name="Nusbaum C."/>
            <person name="Birren B."/>
        </authorList>
    </citation>
    <scope>NUCLEOTIDE SEQUENCE [LARGE SCALE GENOMIC DNA]</scope>
    <source>
        <strain evidence="2 4">ATCC BAA-382</strain>
    </source>
</reference>
<evidence type="ECO:0000313" key="3">
    <source>
        <dbReference type="EMBL" id="EOT60584.1"/>
    </source>
</evidence>
<reference evidence="3 5" key="2">
    <citation type="submission" date="2013-03" db="EMBL/GenBank/DDBJ databases">
        <title>The Genome Sequence of Enterococcus haemoperoxidus BAA-382 (PacBio/Illumina hybrid assembly).</title>
        <authorList>
            <consortium name="The Broad Institute Genomics Platform"/>
            <consortium name="The Broad Institute Genome Sequencing Center for Infectious Disease"/>
            <person name="Earl A."/>
            <person name="Russ C."/>
            <person name="Gilmore M."/>
            <person name="Surin D."/>
            <person name="Walker B."/>
            <person name="Young S."/>
            <person name="Zeng Q."/>
            <person name="Gargeya S."/>
            <person name="Fitzgerald M."/>
            <person name="Haas B."/>
            <person name="Abouelleil A."/>
            <person name="Allen A.W."/>
            <person name="Alvarado L."/>
            <person name="Arachchi H.M."/>
            <person name="Berlin A.M."/>
            <person name="Chapman S.B."/>
            <person name="Gainer-Dewar J."/>
            <person name="Goldberg J."/>
            <person name="Griggs A."/>
            <person name="Gujja S."/>
            <person name="Hansen M."/>
            <person name="Howarth C."/>
            <person name="Imamovic A."/>
            <person name="Ireland A."/>
            <person name="Larimer J."/>
            <person name="McCowan C."/>
            <person name="Murphy C."/>
            <person name="Pearson M."/>
            <person name="Poon T.W."/>
            <person name="Priest M."/>
            <person name="Roberts A."/>
            <person name="Saif S."/>
            <person name="Shea T."/>
            <person name="Sisk P."/>
            <person name="Sykes S."/>
            <person name="Wortman J."/>
            <person name="Nusbaum C."/>
            <person name="Birren B."/>
        </authorList>
    </citation>
    <scope>NUCLEOTIDE SEQUENCE [LARGE SCALE GENOMIC DNA]</scope>
    <source>
        <strain evidence="3 5">ATCC BAA-382</strain>
    </source>
</reference>
<dbReference type="RefSeq" id="WP_010762456.1">
    <property type="nucleotide sequence ID" value="NZ_KB946316.1"/>
</dbReference>
<proteinExistence type="predicted"/>
<feature type="transmembrane region" description="Helical" evidence="1">
    <location>
        <begin position="7"/>
        <end position="31"/>
    </location>
</feature>
<keyword evidence="1" id="KW-0812">Transmembrane</keyword>
<keyword evidence="5" id="KW-1185">Reference proteome</keyword>
<comment type="caution">
    <text evidence="2">The sequence shown here is derived from an EMBL/GenBank/DDBJ whole genome shotgun (WGS) entry which is preliminary data.</text>
</comment>
<keyword evidence="1" id="KW-0472">Membrane</keyword>
<evidence type="ECO:0000313" key="2">
    <source>
        <dbReference type="EMBL" id="EOH94539.1"/>
    </source>
</evidence>
<gene>
    <name evidence="3" type="ORF">I583_03230</name>
    <name evidence="2" type="ORF">UAW_02265</name>
</gene>
<accession>R2T2S1</accession>
<name>R2T2S1_9ENTE</name>
<evidence type="ECO:0000313" key="5">
    <source>
        <dbReference type="Proteomes" id="UP000014197"/>
    </source>
</evidence>
<dbReference type="STRING" id="155618.RV06_GL000885"/>
<dbReference type="EMBL" id="ASVY01000003">
    <property type="protein sequence ID" value="EOT60584.1"/>
    <property type="molecule type" value="Genomic_DNA"/>
</dbReference>
<organism evidence="2 4">
    <name type="scientific">Enterococcus haemoperoxidus ATCC BAA-382</name>
    <dbReference type="NCBI Taxonomy" id="1158608"/>
    <lineage>
        <taxon>Bacteria</taxon>
        <taxon>Bacillati</taxon>
        <taxon>Bacillota</taxon>
        <taxon>Bacilli</taxon>
        <taxon>Lactobacillales</taxon>
        <taxon>Enterococcaceae</taxon>
        <taxon>Enterococcus</taxon>
    </lineage>
</organism>
<dbReference type="EMBL" id="AJAR01000021">
    <property type="protein sequence ID" value="EOH94539.1"/>
    <property type="molecule type" value="Genomic_DNA"/>
</dbReference>
<dbReference type="PATRIC" id="fig|1158608.3.peg.2231"/>
<sequence>MMNKKNIFRLGIGLTVIGLIITLVGFTMAGWQMDKYHEEAPISWYRTVRFN</sequence>
<dbReference type="Proteomes" id="UP000013858">
    <property type="component" value="Unassembled WGS sequence"/>
</dbReference>
<evidence type="ECO:0000313" key="4">
    <source>
        <dbReference type="Proteomes" id="UP000013858"/>
    </source>
</evidence>
<evidence type="ECO:0000256" key="1">
    <source>
        <dbReference type="SAM" id="Phobius"/>
    </source>
</evidence>
<dbReference type="Proteomes" id="UP000014197">
    <property type="component" value="Unassembled WGS sequence"/>
</dbReference>
<protein>
    <submittedName>
        <fullName evidence="2">Uncharacterized protein</fullName>
    </submittedName>
</protein>
<dbReference type="AlphaFoldDB" id="R2T2S1"/>
<keyword evidence="1" id="KW-1133">Transmembrane helix</keyword>